<comment type="caution">
    <text evidence="2">The sequence shown here is derived from an EMBL/GenBank/DDBJ whole genome shotgun (WGS) entry which is preliminary data.</text>
</comment>
<proteinExistence type="predicted"/>
<dbReference type="AlphaFoldDB" id="A0AA36N078"/>
<feature type="compositionally biased region" description="Pro residues" evidence="1">
    <location>
        <begin position="95"/>
        <end position="114"/>
    </location>
</feature>
<dbReference type="EMBL" id="CAUJNA010001954">
    <property type="protein sequence ID" value="CAJ1389856.1"/>
    <property type="molecule type" value="Genomic_DNA"/>
</dbReference>
<name>A0AA36N078_9DINO</name>
<protein>
    <submittedName>
        <fullName evidence="2">Uncharacterized protein</fullName>
    </submittedName>
</protein>
<dbReference type="Proteomes" id="UP001178507">
    <property type="component" value="Unassembled WGS sequence"/>
</dbReference>
<feature type="region of interest" description="Disordered" evidence="1">
    <location>
        <begin position="91"/>
        <end position="114"/>
    </location>
</feature>
<keyword evidence="3" id="KW-1185">Reference proteome</keyword>
<evidence type="ECO:0000313" key="2">
    <source>
        <dbReference type="EMBL" id="CAJ1389856.1"/>
    </source>
</evidence>
<sequence>MLKYLLAFVAVKADVYVHHGDDHVVHHVHHVVHHVYHVHHVYESGGHGGHGAHSGVFWAGPGEFCGMADNHQKHKCSGSMQCRLGRCGGGTAHPQPVPQPVPQPLPRPLPQPLPQPLPAQPLSEHHISHANAQVWIGADPETYLPESAFCSGTTGLGAGEKPCAPWLKCYAQVAADTKVASGKCLAAEVPLGNRCGQAPTKYSYINVGRCPVDSHCEADAVVNPGMLGRGFCQQTPLEWVEDKLNIVN</sequence>
<gene>
    <name evidence="2" type="ORF">EVOR1521_LOCUS15394</name>
</gene>
<evidence type="ECO:0000256" key="1">
    <source>
        <dbReference type="SAM" id="MobiDB-lite"/>
    </source>
</evidence>
<accession>A0AA36N078</accession>
<reference evidence="2" key="1">
    <citation type="submission" date="2023-08" db="EMBL/GenBank/DDBJ databases">
        <authorList>
            <person name="Chen Y."/>
            <person name="Shah S."/>
            <person name="Dougan E. K."/>
            <person name="Thang M."/>
            <person name="Chan C."/>
        </authorList>
    </citation>
    <scope>NUCLEOTIDE SEQUENCE</scope>
</reference>
<evidence type="ECO:0000313" key="3">
    <source>
        <dbReference type="Proteomes" id="UP001178507"/>
    </source>
</evidence>
<organism evidence="2 3">
    <name type="scientific">Effrenium voratum</name>
    <dbReference type="NCBI Taxonomy" id="2562239"/>
    <lineage>
        <taxon>Eukaryota</taxon>
        <taxon>Sar</taxon>
        <taxon>Alveolata</taxon>
        <taxon>Dinophyceae</taxon>
        <taxon>Suessiales</taxon>
        <taxon>Symbiodiniaceae</taxon>
        <taxon>Effrenium</taxon>
    </lineage>
</organism>